<feature type="signal peptide" evidence="1">
    <location>
        <begin position="1"/>
        <end position="28"/>
    </location>
</feature>
<sequence>MNTNNTTRYSKYAAALTAATSMISSASAAVITFGSADLSTSATDISTNGTLVEAINLVSDDSQIGGGTLDINGVTFTNTNLLGNNYAFTTGVSTGDANLDVLFSTLGYTGAAVQTLTGLTNGQQYELQLFIGDGRGFTAGRTMTFGDNDGDTGNDATHTYSDGAGTILEGTSAIGTFTAVGTTQDFIFGVDGGPGGDLNAYQLRAIPEPSSLALLGLGGLALVFRRRK</sequence>
<gene>
    <name evidence="3" type="ORF">NT6N_16500</name>
</gene>
<dbReference type="EMBL" id="AP026866">
    <property type="protein sequence ID" value="BDS06610.1"/>
    <property type="molecule type" value="Genomic_DNA"/>
</dbReference>
<dbReference type="KEGG" id="osu:NT6N_16500"/>
<feature type="domain" description="Ice-binding protein C-terminal" evidence="2">
    <location>
        <begin position="205"/>
        <end position="227"/>
    </location>
</feature>
<name>A0AAT9FKS3_9BACT</name>
<evidence type="ECO:0000313" key="3">
    <source>
        <dbReference type="EMBL" id="BDS06610.1"/>
    </source>
</evidence>
<evidence type="ECO:0000256" key="1">
    <source>
        <dbReference type="SAM" id="SignalP"/>
    </source>
</evidence>
<dbReference type="InterPro" id="IPR013424">
    <property type="entry name" value="Ice-binding_C"/>
</dbReference>
<proteinExistence type="predicted"/>
<evidence type="ECO:0000259" key="2">
    <source>
        <dbReference type="Pfam" id="PF07589"/>
    </source>
</evidence>
<dbReference type="AlphaFoldDB" id="A0AAT9FKS3"/>
<protein>
    <recommendedName>
        <fullName evidence="2">Ice-binding protein C-terminal domain-containing protein</fullName>
    </recommendedName>
</protein>
<reference evidence="3" key="1">
    <citation type="submission" date="2024-07" db="EMBL/GenBank/DDBJ databases">
        <title>Complete genome sequence of Verrucomicrobiaceae bacterium NT6N.</title>
        <authorList>
            <person name="Huang C."/>
            <person name="Takami H."/>
            <person name="Hamasaki K."/>
        </authorList>
    </citation>
    <scope>NUCLEOTIDE SEQUENCE</scope>
    <source>
        <strain evidence="3">NT6N</strain>
    </source>
</reference>
<keyword evidence="1" id="KW-0732">Signal</keyword>
<dbReference type="Pfam" id="PF07589">
    <property type="entry name" value="PEP-CTERM"/>
    <property type="match status" value="1"/>
</dbReference>
<organism evidence="3">
    <name type="scientific">Oceaniferula spumae</name>
    <dbReference type="NCBI Taxonomy" id="2979115"/>
    <lineage>
        <taxon>Bacteria</taxon>
        <taxon>Pseudomonadati</taxon>
        <taxon>Verrucomicrobiota</taxon>
        <taxon>Verrucomicrobiia</taxon>
        <taxon>Verrucomicrobiales</taxon>
        <taxon>Verrucomicrobiaceae</taxon>
        <taxon>Oceaniferula</taxon>
    </lineage>
</organism>
<feature type="chain" id="PRO_5043557622" description="Ice-binding protein C-terminal domain-containing protein" evidence="1">
    <location>
        <begin position="29"/>
        <end position="228"/>
    </location>
</feature>
<dbReference type="NCBIfam" id="TIGR02595">
    <property type="entry name" value="PEP_CTERM"/>
    <property type="match status" value="1"/>
</dbReference>
<accession>A0AAT9FKS3</accession>